<sequence>MKIDSQTPLTRPSPADATREPRAVEGGASVDNTAASPSSMTHLSSGINDSRQDVDMQRVAEIRDAIREGRLEINPERIADGLIESVRDMLGQDIPGQEKGQ</sequence>
<feature type="compositionally biased region" description="Polar residues" evidence="9">
    <location>
        <begin position="1"/>
        <end position="10"/>
    </location>
</feature>
<dbReference type="EMBL" id="BJXU01000052">
    <property type="protein sequence ID" value="GEN23642.1"/>
    <property type="molecule type" value="Genomic_DNA"/>
</dbReference>
<dbReference type="InterPro" id="IPR007412">
    <property type="entry name" value="FlgM"/>
</dbReference>
<comment type="similarity">
    <text evidence="1">Belongs to the FlgM family.</text>
</comment>
<evidence type="ECO:0000256" key="9">
    <source>
        <dbReference type="SAM" id="MobiDB-lite"/>
    </source>
</evidence>
<dbReference type="Pfam" id="PF04316">
    <property type="entry name" value="FlgM"/>
    <property type="match status" value="1"/>
</dbReference>
<proteinExistence type="inferred from homology"/>
<evidence type="ECO:0000313" key="12">
    <source>
        <dbReference type="EMBL" id="SHM11057.1"/>
    </source>
</evidence>
<dbReference type="EMBL" id="FRCA01000005">
    <property type="protein sequence ID" value="SHM11057.1"/>
    <property type="molecule type" value="Genomic_DNA"/>
</dbReference>
<protein>
    <recommendedName>
        <fullName evidence="2">Negative regulator of flagellin synthesis</fullName>
    </recommendedName>
    <alternativeName>
        <fullName evidence="8">Anti-sigma-28 factor</fullName>
    </alternativeName>
</protein>
<organism evidence="12 13">
    <name type="scientific">Halomonas cupida</name>
    <dbReference type="NCBI Taxonomy" id="44933"/>
    <lineage>
        <taxon>Bacteria</taxon>
        <taxon>Pseudomonadati</taxon>
        <taxon>Pseudomonadota</taxon>
        <taxon>Gammaproteobacteria</taxon>
        <taxon>Oceanospirillales</taxon>
        <taxon>Halomonadaceae</taxon>
        <taxon>Halomonas</taxon>
    </lineage>
</organism>
<keyword evidence="14" id="KW-1185">Reference proteome</keyword>
<evidence type="ECO:0000256" key="6">
    <source>
        <dbReference type="ARBA" id="ARBA00023163"/>
    </source>
</evidence>
<dbReference type="STRING" id="44933.SAMN05660971_02182"/>
<evidence type="ECO:0000256" key="8">
    <source>
        <dbReference type="ARBA" id="ARBA00030117"/>
    </source>
</evidence>
<keyword evidence="4" id="KW-1005">Bacterial flagellum biogenesis</keyword>
<dbReference type="OrthoDB" id="5298032at2"/>
<evidence type="ECO:0000256" key="4">
    <source>
        <dbReference type="ARBA" id="ARBA00022795"/>
    </source>
</evidence>
<keyword evidence="3" id="KW-0678">Repressor</keyword>
<reference evidence="11 14" key="2">
    <citation type="submission" date="2019-07" db="EMBL/GenBank/DDBJ databases">
        <title>Whole genome shotgun sequence of Halomonas cupida NBRC 102219.</title>
        <authorList>
            <person name="Hosoyama A."/>
            <person name="Uohara A."/>
            <person name="Ohji S."/>
            <person name="Ichikawa N."/>
        </authorList>
    </citation>
    <scope>NUCLEOTIDE SEQUENCE [LARGE SCALE GENOMIC DNA]</scope>
    <source>
        <strain evidence="11 14">NBRC 102219</strain>
    </source>
</reference>
<evidence type="ECO:0000313" key="11">
    <source>
        <dbReference type="EMBL" id="GEN23642.1"/>
    </source>
</evidence>
<evidence type="ECO:0000259" key="10">
    <source>
        <dbReference type="Pfam" id="PF04316"/>
    </source>
</evidence>
<dbReference type="SUPFAM" id="SSF101498">
    <property type="entry name" value="Anti-sigma factor FlgM"/>
    <property type="match status" value="1"/>
</dbReference>
<comment type="function">
    <text evidence="7">Responsible for the coupling of flagellin expression to flagellar assembly by preventing expression of the flagellin genes when a component of the middle class of proteins is defective. It negatively regulates flagellar genes by inhibiting the activity of FliA by directly binding to FliA.</text>
</comment>
<feature type="domain" description="Anti-sigma-28 factor FlgM C-terminal" evidence="10">
    <location>
        <begin position="44"/>
        <end position="84"/>
    </location>
</feature>
<dbReference type="InterPro" id="IPR035890">
    <property type="entry name" value="Anti-sigma-28_factor_FlgM_sf"/>
</dbReference>
<dbReference type="GO" id="GO:0045892">
    <property type="term" value="P:negative regulation of DNA-templated transcription"/>
    <property type="evidence" value="ECO:0007669"/>
    <property type="project" value="InterPro"/>
</dbReference>
<dbReference type="RefSeq" id="WP_073435226.1">
    <property type="nucleotide sequence ID" value="NZ_BJXU01000052.1"/>
</dbReference>
<evidence type="ECO:0000256" key="1">
    <source>
        <dbReference type="ARBA" id="ARBA00005322"/>
    </source>
</evidence>
<evidence type="ECO:0000313" key="14">
    <source>
        <dbReference type="Proteomes" id="UP000321726"/>
    </source>
</evidence>
<evidence type="ECO:0000256" key="3">
    <source>
        <dbReference type="ARBA" id="ARBA00022491"/>
    </source>
</evidence>
<feature type="compositionally biased region" description="Polar residues" evidence="9">
    <location>
        <begin position="30"/>
        <end position="49"/>
    </location>
</feature>
<dbReference type="AlphaFoldDB" id="A0A1M7G525"/>
<feature type="region of interest" description="Disordered" evidence="9">
    <location>
        <begin position="1"/>
        <end position="54"/>
    </location>
</feature>
<gene>
    <name evidence="11" type="ORF">HCU01_15910</name>
    <name evidence="12" type="ORF">SAMN05660971_02182</name>
</gene>
<keyword evidence="5" id="KW-0805">Transcription regulation</keyword>
<accession>A0A1M7G525</accession>
<reference evidence="12 13" key="1">
    <citation type="submission" date="2016-11" db="EMBL/GenBank/DDBJ databases">
        <authorList>
            <person name="Jaros S."/>
            <person name="Januszkiewicz K."/>
            <person name="Wedrychowicz H."/>
        </authorList>
    </citation>
    <scope>NUCLEOTIDE SEQUENCE [LARGE SCALE GENOMIC DNA]</scope>
    <source>
        <strain evidence="12 13">DSM 4740</strain>
    </source>
</reference>
<dbReference type="Proteomes" id="UP000184123">
    <property type="component" value="Unassembled WGS sequence"/>
</dbReference>
<evidence type="ECO:0000256" key="2">
    <source>
        <dbReference type="ARBA" id="ARBA00017823"/>
    </source>
</evidence>
<dbReference type="Proteomes" id="UP000321726">
    <property type="component" value="Unassembled WGS sequence"/>
</dbReference>
<evidence type="ECO:0000256" key="7">
    <source>
        <dbReference type="ARBA" id="ARBA00024739"/>
    </source>
</evidence>
<evidence type="ECO:0000313" key="13">
    <source>
        <dbReference type="Proteomes" id="UP000184123"/>
    </source>
</evidence>
<evidence type="ECO:0000256" key="5">
    <source>
        <dbReference type="ARBA" id="ARBA00023015"/>
    </source>
</evidence>
<name>A0A1M7G525_9GAMM</name>
<dbReference type="InterPro" id="IPR031316">
    <property type="entry name" value="FlgM_C"/>
</dbReference>
<keyword evidence="6" id="KW-0804">Transcription</keyword>
<dbReference type="NCBIfam" id="TIGR03824">
    <property type="entry name" value="FlgM_jcvi"/>
    <property type="match status" value="1"/>
</dbReference>
<dbReference type="GO" id="GO:0044781">
    <property type="term" value="P:bacterial-type flagellum organization"/>
    <property type="evidence" value="ECO:0007669"/>
    <property type="project" value="UniProtKB-KW"/>
</dbReference>